<dbReference type="Pfam" id="PF02481">
    <property type="entry name" value="DNA_processg_A"/>
    <property type="match status" value="1"/>
</dbReference>
<evidence type="ECO:0000259" key="2">
    <source>
        <dbReference type="Pfam" id="PF02481"/>
    </source>
</evidence>
<reference evidence="3" key="1">
    <citation type="submission" date="2023-11" db="EMBL/GenBank/DDBJ databases">
        <title>Genome sequence of Cyanobacterium aponinum BCRC AL20115.</title>
        <authorList>
            <person name="Chang H.-Y."/>
            <person name="Lin K.-M."/>
            <person name="Hsueh H.-T."/>
            <person name="Chu H.-A."/>
            <person name="Kuo C.-H."/>
        </authorList>
    </citation>
    <scope>NUCLEOTIDE SEQUENCE</scope>
    <source>
        <strain evidence="3">AL20115</strain>
    </source>
</reference>
<dbReference type="InterPro" id="IPR003488">
    <property type="entry name" value="DprA"/>
</dbReference>
<accession>A0AAF0ZCD9</accession>
<protein>
    <submittedName>
        <fullName evidence="3">DNA-processing protein DprA</fullName>
    </submittedName>
</protein>
<dbReference type="AlphaFoldDB" id="A0AAF0ZCD9"/>
<sequence length="344" mass="39334">MNRTESQDYWLNETIALLTLSQIKGVGYWTMRNLADQKLSFKQVLKAETSEKFIQYLKLAKARNINQILEIWQSSIIDLWENAVNLYRELKNQQIQVLHSGQQQFPQRLKEIDDSPKWLFIQGNMSILSQNAIAIVGTRNPSEDGKFLVKYIGSCLTYWKEIVTVSGLAYGIDQNIHEESIRFNIPTIAFLGTGILLNYPANSENLRQRILEKGGAIVSEYLPTDSYSSENFVRRNRLQAGLANTVIAVEWKSKSGTAHTIRYAHQAKRQIICLKLPDWLDLQHPELLMAQEIGAKIFTIPGQECELIKTIQRSINSTKPESSSIFANSSKINNYKQLQLNLLE</sequence>
<dbReference type="Gene3D" id="3.40.50.450">
    <property type="match status" value="1"/>
</dbReference>
<dbReference type="GO" id="GO:0009294">
    <property type="term" value="P:DNA-mediated transformation"/>
    <property type="evidence" value="ECO:0007669"/>
    <property type="project" value="InterPro"/>
</dbReference>
<dbReference type="InterPro" id="IPR057666">
    <property type="entry name" value="DrpA_SLOG"/>
</dbReference>
<evidence type="ECO:0000256" key="1">
    <source>
        <dbReference type="ARBA" id="ARBA00006525"/>
    </source>
</evidence>
<dbReference type="PANTHER" id="PTHR43022:SF1">
    <property type="entry name" value="PROTEIN SMF"/>
    <property type="match status" value="1"/>
</dbReference>
<dbReference type="EMBL" id="CP138348">
    <property type="protein sequence ID" value="WPF87387.1"/>
    <property type="molecule type" value="Genomic_DNA"/>
</dbReference>
<feature type="domain" description="Smf/DprA SLOG" evidence="2">
    <location>
        <begin position="97"/>
        <end position="275"/>
    </location>
</feature>
<evidence type="ECO:0000313" key="3">
    <source>
        <dbReference type="EMBL" id="WPF87387.1"/>
    </source>
</evidence>
<dbReference type="RefSeq" id="WP_320000989.1">
    <property type="nucleotide sequence ID" value="NZ_CP138348.1"/>
</dbReference>
<dbReference type="PANTHER" id="PTHR43022">
    <property type="entry name" value="PROTEIN SMF"/>
    <property type="match status" value="1"/>
</dbReference>
<name>A0AAF0ZCD9_9CHRO</name>
<dbReference type="SUPFAM" id="SSF102405">
    <property type="entry name" value="MCP/YpsA-like"/>
    <property type="match status" value="1"/>
</dbReference>
<organism evidence="3">
    <name type="scientific">Cyanobacterium aponinum AL20115</name>
    <dbReference type="NCBI Taxonomy" id="3090662"/>
    <lineage>
        <taxon>Bacteria</taxon>
        <taxon>Bacillati</taxon>
        <taxon>Cyanobacteriota</taxon>
        <taxon>Cyanophyceae</taxon>
        <taxon>Oscillatoriophycideae</taxon>
        <taxon>Chroococcales</taxon>
        <taxon>Geminocystaceae</taxon>
        <taxon>Cyanobacterium</taxon>
    </lineage>
</organism>
<comment type="similarity">
    <text evidence="1">Belongs to the DprA/Smf family.</text>
</comment>
<proteinExistence type="inferred from homology"/>
<gene>
    <name evidence="3" type="ORF">SAY89_11270</name>
</gene>